<dbReference type="InterPro" id="IPR001753">
    <property type="entry name" value="Enoyl-CoA_hydra/iso"/>
</dbReference>
<gene>
    <name evidence="1" type="ORF">GCM10009810_11630</name>
</gene>
<dbReference type="Proteomes" id="UP001501475">
    <property type="component" value="Unassembled WGS sequence"/>
</dbReference>
<reference evidence="2" key="1">
    <citation type="journal article" date="2019" name="Int. J. Syst. Evol. Microbiol.">
        <title>The Global Catalogue of Microorganisms (GCM) 10K type strain sequencing project: providing services to taxonomists for standard genome sequencing and annotation.</title>
        <authorList>
            <consortium name="The Broad Institute Genomics Platform"/>
            <consortium name="The Broad Institute Genome Sequencing Center for Infectious Disease"/>
            <person name="Wu L."/>
            <person name="Ma J."/>
        </authorList>
    </citation>
    <scope>NUCLEOTIDE SEQUENCE [LARGE SCALE GENOMIC DNA]</scope>
    <source>
        <strain evidence="2">JCM 15591</strain>
    </source>
</reference>
<dbReference type="PANTHER" id="PTHR11941">
    <property type="entry name" value="ENOYL-COA HYDRATASE-RELATED"/>
    <property type="match status" value="1"/>
</dbReference>
<dbReference type="SUPFAM" id="SSF52096">
    <property type="entry name" value="ClpP/crotonase"/>
    <property type="match status" value="1"/>
</dbReference>
<accession>A0ABP4WFB0</accession>
<dbReference type="Gene3D" id="3.90.226.10">
    <property type="entry name" value="2-enoyl-CoA Hydratase, Chain A, domain 1"/>
    <property type="match status" value="1"/>
</dbReference>
<evidence type="ECO:0000313" key="2">
    <source>
        <dbReference type="Proteomes" id="UP001501475"/>
    </source>
</evidence>
<dbReference type="Pfam" id="PF00378">
    <property type="entry name" value="ECH_1"/>
    <property type="match status" value="1"/>
</dbReference>
<protein>
    <submittedName>
        <fullName evidence="1">Enoyl-CoA hydratase/isomerase family protein</fullName>
    </submittedName>
</protein>
<proteinExistence type="predicted"/>
<evidence type="ECO:0000313" key="1">
    <source>
        <dbReference type="EMBL" id="GAA1753379.1"/>
    </source>
</evidence>
<comment type="caution">
    <text evidence="1">The sequence shown here is derived from an EMBL/GenBank/DDBJ whole genome shotgun (WGS) entry which is preliminary data.</text>
</comment>
<keyword evidence="2" id="KW-1185">Reference proteome</keyword>
<dbReference type="InterPro" id="IPR029045">
    <property type="entry name" value="ClpP/crotonase-like_dom_sf"/>
</dbReference>
<name>A0ABP4WFB0_9MICO</name>
<sequence length="224" mass="23455">MSGMPTLTTDGPLWTLDLGSDENRFSPAWLDDAEDLLAQVAASTEPVALVTKGSDKFYSNGLDLDWVMANPADFLTYAGRVQAMLATILTLPVPTIAAVNGHAFGAGAMLALAHDFRVMRADRGFFCLPEADIRIPFTDGMSALIQAKLTPQAAVASMTTGHRFGGEEAAAYGVVDAVAPLESLADAAAARVRGLAGKDRTTLGTIKSRMYAGVVAALLAPPRS</sequence>
<dbReference type="EMBL" id="BAAAPN010000029">
    <property type="protein sequence ID" value="GAA1753379.1"/>
    <property type="molecule type" value="Genomic_DNA"/>
</dbReference>
<dbReference type="PANTHER" id="PTHR11941:SF75">
    <property type="entry name" value="ENOYL-COA HYDRATASE_ISOMERASE FAMILY PROTEIN"/>
    <property type="match status" value="1"/>
</dbReference>
<organism evidence="1 2">
    <name type="scientific">Nostocoides vanveenii</name>
    <dbReference type="NCBI Taxonomy" id="330835"/>
    <lineage>
        <taxon>Bacteria</taxon>
        <taxon>Bacillati</taxon>
        <taxon>Actinomycetota</taxon>
        <taxon>Actinomycetes</taxon>
        <taxon>Micrococcales</taxon>
        <taxon>Intrasporangiaceae</taxon>
        <taxon>Nostocoides</taxon>
    </lineage>
</organism>
<dbReference type="CDD" id="cd06558">
    <property type="entry name" value="crotonase-like"/>
    <property type="match status" value="1"/>
</dbReference>